<feature type="domain" description="CusB-like beta-barrel" evidence="6">
    <location>
        <begin position="211"/>
        <end position="284"/>
    </location>
</feature>
<evidence type="ECO:0000259" key="5">
    <source>
        <dbReference type="Pfam" id="PF25917"/>
    </source>
</evidence>
<keyword evidence="8" id="KW-1185">Reference proteome</keyword>
<feature type="coiled-coil region" evidence="2">
    <location>
        <begin position="100"/>
        <end position="158"/>
    </location>
</feature>
<sequence length="381" mass="42100">MFSSLGKKIFFLIILSAIIGYSYFALRDQSRKIRYKTHAVDQGDIARTISANGTLTPLELVEVGTQISGLVIQLFADFNDQVETGQILAKLDPALLNAQLRQSEANLKSAQTALSVATNKARRSQDLVAKGFISKEALDESEESLDSARAQVAVSQAQIARDRTNLDYSVIRSPVSGVVIARNVNIGQTVAANFQTPILFQIARDLKQMQIEISVVEADIGQIHEGQTMVFTVDAYQDREFSATVRQIRLNPTIEENVVTYSVIATVINEDSSLLPGMTANVRFIVNEKSAVLRVPNAALRYQPSQKELMQSTTPQPGQRLLYRLENNQPVPIKVVTGITDGSFTEIFPGALQINDALIIEEIDSSKSDKQDGSKFRFRMF</sequence>
<keyword evidence="3" id="KW-0812">Transmembrane</keyword>
<name>A0A4Y1YIV6_9PROT</name>
<dbReference type="GO" id="GO:0015562">
    <property type="term" value="F:efflux transmembrane transporter activity"/>
    <property type="evidence" value="ECO:0007669"/>
    <property type="project" value="TreeGrafter"/>
</dbReference>
<dbReference type="SUPFAM" id="SSF111369">
    <property type="entry name" value="HlyD-like secretion proteins"/>
    <property type="match status" value="1"/>
</dbReference>
<dbReference type="Gene3D" id="2.40.30.170">
    <property type="match status" value="1"/>
</dbReference>
<keyword evidence="2" id="KW-0175">Coiled coil</keyword>
<evidence type="ECO:0000259" key="4">
    <source>
        <dbReference type="Pfam" id="PF25876"/>
    </source>
</evidence>
<dbReference type="InterPro" id="IPR006143">
    <property type="entry name" value="RND_pump_MFP"/>
</dbReference>
<evidence type="ECO:0000313" key="7">
    <source>
        <dbReference type="EMBL" id="BBL34016.1"/>
    </source>
</evidence>
<dbReference type="InterPro" id="IPR058625">
    <property type="entry name" value="MdtA-like_BSH"/>
</dbReference>
<evidence type="ECO:0000313" key="8">
    <source>
        <dbReference type="Proteomes" id="UP000316473"/>
    </source>
</evidence>
<protein>
    <submittedName>
        <fullName evidence="7">Multidrug resistance protein MdtA</fullName>
    </submittedName>
</protein>
<dbReference type="Gene3D" id="1.10.287.470">
    <property type="entry name" value="Helix hairpin bin"/>
    <property type="match status" value="1"/>
</dbReference>
<evidence type="ECO:0000256" key="2">
    <source>
        <dbReference type="SAM" id="Coils"/>
    </source>
</evidence>
<dbReference type="PANTHER" id="PTHR30469">
    <property type="entry name" value="MULTIDRUG RESISTANCE PROTEIN MDTA"/>
    <property type="match status" value="1"/>
</dbReference>
<keyword evidence="3" id="KW-1133">Transmembrane helix</keyword>
<evidence type="ECO:0000259" key="6">
    <source>
        <dbReference type="Pfam" id="PF25954"/>
    </source>
</evidence>
<dbReference type="NCBIfam" id="TIGR01730">
    <property type="entry name" value="RND_mfp"/>
    <property type="match status" value="1"/>
</dbReference>
<dbReference type="Gene3D" id="2.40.50.100">
    <property type="match status" value="1"/>
</dbReference>
<reference evidence="7 8" key="1">
    <citation type="submission" date="2019-06" db="EMBL/GenBank/DDBJ databases">
        <title>Nitrosomonas stercoris KYUHI-S whole genome shotgun sequence.</title>
        <authorList>
            <person name="Nakagawa T."/>
            <person name="Tsuchiya Y."/>
            <person name="Takahashi R."/>
        </authorList>
    </citation>
    <scope>NUCLEOTIDE SEQUENCE [LARGE SCALE GENOMIC DNA]</scope>
    <source>
        <strain evidence="7 8">KYUHI-S</strain>
    </source>
</reference>
<dbReference type="AlphaFoldDB" id="A0A4Y1YIV6"/>
<dbReference type="EMBL" id="AP019755">
    <property type="protein sequence ID" value="BBL34016.1"/>
    <property type="molecule type" value="Genomic_DNA"/>
</dbReference>
<proteinExistence type="inferred from homology"/>
<keyword evidence="3" id="KW-0472">Membrane</keyword>
<accession>A0A4Y1YIV6</accession>
<dbReference type="Proteomes" id="UP000316473">
    <property type="component" value="Chromosome"/>
</dbReference>
<feature type="domain" description="Multidrug resistance protein MdtA-like alpha-helical hairpin" evidence="4">
    <location>
        <begin position="100"/>
        <end position="169"/>
    </location>
</feature>
<dbReference type="Pfam" id="PF25954">
    <property type="entry name" value="Beta-barrel_RND_2"/>
    <property type="match status" value="1"/>
</dbReference>
<dbReference type="KEGG" id="nst:Nstercoris_00245"/>
<feature type="transmembrane region" description="Helical" evidence="3">
    <location>
        <begin position="6"/>
        <end position="26"/>
    </location>
</feature>
<organism evidence="7 8">
    <name type="scientific">Nitrosomonas stercoris</name>
    <dbReference type="NCBI Taxonomy" id="1444684"/>
    <lineage>
        <taxon>Bacteria</taxon>
        <taxon>Pseudomonadati</taxon>
        <taxon>Pseudomonadota</taxon>
        <taxon>Betaproteobacteria</taxon>
        <taxon>Nitrosomonadales</taxon>
        <taxon>Nitrosomonadaceae</taxon>
        <taxon>Nitrosomonas</taxon>
    </lineage>
</organism>
<gene>
    <name evidence="7" type="ORF">Nstercoris_00245</name>
</gene>
<evidence type="ECO:0000256" key="1">
    <source>
        <dbReference type="ARBA" id="ARBA00009477"/>
    </source>
</evidence>
<dbReference type="Pfam" id="PF25917">
    <property type="entry name" value="BSH_RND"/>
    <property type="match status" value="1"/>
</dbReference>
<dbReference type="InterPro" id="IPR058624">
    <property type="entry name" value="MdtA-like_HH"/>
</dbReference>
<dbReference type="InterPro" id="IPR058792">
    <property type="entry name" value="Beta-barrel_RND_2"/>
</dbReference>
<evidence type="ECO:0000256" key="3">
    <source>
        <dbReference type="SAM" id="Phobius"/>
    </source>
</evidence>
<dbReference type="GO" id="GO:1990281">
    <property type="term" value="C:efflux pump complex"/>
    <property type="evidence" value="ECO:0007669"/>
    <property type="project" value="TreeGrafter"/>
</dbReference>
<comment type="similarity">
    <text evidence="1">Belongs to the membrane fusion protein (MFP) (TC 8.A.1) family.</text>
</comment>
<dbReference type="Pfam" id="PF25876">
    <property type="entry name" value="HH_MFP_RND"/>
    <property type="match status" value="1"/>
</dbReference>
<dbReference type="PANTHER" id="PTHR30469:SF33">
    <property type="entry name" value="SLR1207 PROTEIN"/>
    <property type="match status" value="1"/>
</dbReference>
<feature type="domain" description="Multidrug resistance protein MdtA-like barrel-sandwich hybrid" evidence="5">
    <location>
        <begin position="60"/>
        <end position="199"/>
    </location>
</feature>